<dbReference type="PROSITE" id="PS01311">
    <property type="entry name" value="LGT"/>
    <property type="match status" value="1"/>
</dbReference>
<evidence type="ECO:0000256" key="3">
    <source>
        <dbReference type="ARBA" id="ARBA00022679"/>
    </source>
</evidence>
<feature type="transmembrane region" description="Helical" evidence="7">
    <location>
        <begin position="198"/>
        <end position="216"/>
    </location>
</feature>
<dbReference type="KEGG" id="ddl:Desdi_1266"/>
<keyword evidence="2 7" id="KW-1003">Cell membrane</keyword>
<reference evidence="9" key="1">
    <citation type="submission" date="2012-02" db="EMBL/GenBank/DDBJ databases">
        <title>Complete sequence of Desulfitobacterium dichloroeliminans LMG P-21439.</title>
        <authorList>
            <person name="Lucas S."/>
            <person name="Han J."/>
            <person name="Lapidus A."/>
            <person name="Cheng J.-F."/>
            <person name="Goodwin L."/>
            <person name="Pitluck S."/>
            <person name="Peters L."/>
            <person name="Ovchinnikova G."/>
            <person name="Teshima H."/>
            <person name="Detter J.C."/>
            <person name="Han C."/>
            <person name="Tapia R."/>
            <person name="Land M."/>
            <person name="Hauser L."/>
            <person name="Kyrpides N."/>
            <person name="Ivanova N."/>
            <person name="Pagani I."/>
            <person name="Kruse T."/>
            <person name="de Vos W.M."/>
            <person name="Boon N."/>
            <person name="Smidt H."/>
            <person name="Woyke T."/>
        </authorList>
    </citation>
    <scope>NUCLEOTIDE SEQUENCE [LARGE SCALE GENOMIC DNA]</scope>
    <source>
        <strain evidence="9">LMG P-21439 / DCA1</strain>
    </source>
</reference>
<feature type="transmembrane region" description="Helical" evidence="7">
    <location>
        <begin position="236"/>
        <end position="255"/>
    </location>
</feature>
<gene>
    <name evidence="7" type="primary">lgt</name>
    <name evidence="8" type="ordered locus">Desdi_1266</name>
</gene>
<feature type="transmembrane region" description="Helical" evidence="7">
    <location>
        <begin position="49"/>
        <end position="72"/>
    </location>
</feature>
<organism evidence="8 9">
    <name type="scientific">Desulfitobacterium dichloroeliminans (strain LMG P-21439 / DCA1)</name>
    <dbReference type="NCBI Taxonomy" id="871963"/>
    <lineage>
        <taxon>Bacteria</taxon>
        <taxon>Bacillati</taxon>
        <taxon>Bacillota</taxon>
        <taxon>Clostridia</taxon>
        <taxon>Eubacteriales</taxon>
        <taxon>Desulfitobacteriaceae</taxon>
        <taxon>Desulfitobacterium</taxon>
    </lineage>
</organism>
<dbReference type="STRING" id="871963.Desdi_1266"/>
<keyword evidence="9" id="KW-1185">Reference proteome</keyword>
<comment type="pathway">
    <text evidence="7">Protein modification; lipoprotein biosynthesis (diacylglyceryl transfer).</text>
</comment>
<feature type="transmembrane region" description="Helical" evidence="7">
    <location>
        <begin position="174"/>
        <end position="191"/>
    </location>
</feature>
<comment type="function">
    <text evidence="7">Catalyzes the transfer of the diacylglyceryl group from phosphatidylglycerol to the sulfhydryl group of the N-terminal cysteine of a prolipoprotein, the first step in the formation of mature lipoproteins.</text>
</comment>
<dbReference type="UniPathway" id="UPA00664"/>
<feature type="transmembrane region" description="Helical" evidence="7">
    <location>
        <begin position="92"/>
        <end position="109"/>
    </location>
</feature>
<evidence type="ECO:0000256" key="2">
    <source>
        <dbReference type="ARBA" id="ARBA00022475"/>
    </source>
</evidence>
<dbReference type="HAMAP" id="MF_01147">
    <property type="entry name" value="Lgt"/>
    <property type="match status" value="1"/>
</dbReference>
<keyword evidence="4 7" id="KW-0812">Transmembrane</keyword>
<dbReference type="InterPro" id="IPR001640">
    <property type="entry name" value="Lgt"/>
</dbReference>
<dbReference type="OrthoDB" id="871140at2"/>
<dbReference type="EMBL" id="CP003344">
    <property type="protein sequence ID" value="AGA68778.1"/>
    <property type="molecule type" value="Genomic_DNA"/>
</dbReference>
<evidence type="ECO:0000256" key="1">
    <source>
        <dbReference type="ARBA" id="ARBA00007150"/>
    </source>
</evidence>
<evidence type="ECO:0000313" key="9">
    <source>
        <dbReference type="Proteomes" id="UP000010797"/>
    </source>
</evidence>
<evidence type="ECO:0000256" key="6">
    <source>
        <dbReference type="ARBA" id="ARBA00023136"/>
    </source>
</evidence>
<evidence type="ECO:0000256" key="7">
    <source>
        <dbReference type="HAMAP-Rule" id="MF_01147"/>
    </source>
</evidence>
<keyword evidence="5 7" id="KW-1133">Transmembrane helix</keyword>
<evidence type="ECO:0000256" key="5">
    <source>
        <dbReference type="ARBA" id="ARBA00022989"/>
    </source>
</evidence>
<dbReference type="NCBIfam" id="TIGR00544">
    <property type="entry name" value="lgt"/>
    <property type="match status" value="1"/>
</dbReference>
<dbReference type="RefSeq" id="WP_015261774.1">
    <property type="nucleotide sequence ID" value="NC_019903.1"/>
</dbReference>
<accession>L0F739</accession>
<dbReference type="PANTHER" id="PTHR30589">
    <property type="entry name" value="PROLIPOPROTEIN DIACYLGLYCERYL TRANSFERASE"/>
    <property type="match status" value="1"/>
</dbReference>
<dbReference type="GO" id="GO:0005886">
    <property type="term" value="C:plasma membrane"/>
    <property type="evidence" value="ECO:0007669"/>
    <property type="project" value="UniProtKB-SubCell"/>
</dbReference>
<keyword evidence="8" id="KW-0449">Lipoprotein</keyword>
<keyword evidence="3 7" id="KW-0808">Transferase</keyword>
<dbReference type="eggNOG" id="COG0682">
    <property type="taxonomic scope" value="Bacteria"/>
</dbReference>
<proteinExistence type="inferred from homology"/>
<comment type="similarity">
    <text evidence="1 7">Belongs to the Lgt family.</text>
</comment>
<dbReference type="Proteomes" id="UP000010797">
    <property type="component" value="Chromosome"/>
</dbReference>
<comment type="catalytic activity">
    <reaction evidence="7">
        <text>L-cysteinyl-[prolipoprotein] + a 1,2-diacyl-sn-glycero-3-phospho-(1'-sn-glycerol) = an S-1,2-diacyl-sn-glyceryl-L-cysteinyl-[prolipoprotein] + sn-glycerol 1-phosphate + H(+)</text>
        <dbReference type="Rhea" id="RHEA:56712"/>
        <dbReference type="Rhea" id="RHEA-COMP:14679"/>
        <dbReference type="Rhea" id="RHEA-COMP:14680"/>
        <dbReference type="ChEBI" id="CHEBI:15378"/>
        <dbReference type="ChEBI" id="CHEBI:29950"/>
        <dbReference type="ChEBI" id="CHEBI:57685"/>
        <dbReference type="ChEBI" id="CHEBI:64716"/>
        <dbReference type="ChEBI" id="CHEBI:140658"/>
        <dbReference type="EC" id="2.5.1.145"/>
    </reaction>
</comment>
<evidence type="ECO:0000313" key="8">
    <source>
        <dbReference type="EMBL" id="AGA68778.1"/>
    </source>
</evidence>
<dbReference type="HOGENOM" id="CLU_013386_1_2_9"/>
<keyword evidence="6 7" id="KW-0472">Membrane</keyword>
<dbReference type="PANTHER" id="PTHR30589:SF0">
    <property type="entry name" value="PHOSPHATIDYLGLYCEROL--PROLIPOPROTEIN DIACYLGLYCERYL TRANSFERASE"/>
    <property type="match status" value="1"/>
</dbReference>
<dbReference type="GO" id="GO:0008961">
    <property type="term" value="F:phosphatidylglycerol-prolipoprotein diacylglyceryl transferase activity"/>
    <property type="evidence" value="ECO:0007669"/>
    <property type="project" value="UniProtKB-UniRule"/>
</dbReference>
<sequence>MSDRFLVQNLFGIEGLNIAWYGAIISSAIIIGVWLASREAEHQGLKSDAIFDFLMIVLPLAIIGARVYYVIFEWPQYAANPIDIIATWKGGLAIYGGVIGGFIGALIFAKLNKFPLLRIIDIVVPSLILGQAIGRWGNYINQEAFGNLVTNPNLQFFPYAVLIDWLGEWHQATFFYESMWNLGVFFLLIYFRHRTKFTGQLLATYFIGYGLGRFWIEGLRMDSLFLIPGLRVSQGLSLVLIIVGIVMIVFHKKLFKENLPYEGKYLLKPDK</sequence>
<dbReference type="AlphaFoldDB" id="L0F739"/>
<feature type="binding site" evidence="7">
    <location>
        <position position="135"/>
    </location>
    <ligand>
        <name>a 1,2-diacyl-sn-glycero-3-phospho-(1'-sn-glycerol)</name>
        <dbReference type="ChEBI" id="CHEBI:64716"/>
    </ligand>
</feature>
<dbReference type="EC" id="2.5.1.145" evidence="7"/>
<name>L0F739_DESDL</name>
<protein>
    <recommendedName>
        <fullName evidence="7">Phosphatidylglycerol--prolipoprotein diacylglyceryl transferase</fullName>
        <ecNumber evidence="7">2.5.1.145</ecNumber>
    </recommendedName>
</protein>
<feature type="transmembrane region" description="Helical" evidence="7">
    <location>
        <begin position="18"/>
        <end position="37"/>
    </location>
</feature>
<evidence type="ECO:0000256" key="4">
    <source>
        <dbReference type="ARBA" id="ARBA00022692"/>
    </source>
</evidence>
<comment type="subcellular location">
    <subcellularLocation>
        <location evidence="7">Cell membrane</location>
        <topology evidence="7">Multi-pass membrane protein</topology>
    </subcellularLocation>
</comment>
<dbReference type="Pfam" id="PF01790">
    <property type="entry name" value="LGT"/>
    <property type="match status" value="1"/>
</dbReference>
<dbReference type="GO" id="GO:0042158">
    <property type="term" value="P:lipoprotein biosynthetic process"/>
    <property type="evidence" value="ECO:0007669"/>
    <property type="project" value="UniProtKB-UniRule"/>
</dbReference>